<evidence type="ECO:0000313" key="3">
    <source>
        <dbReference type="Proteomes" id="UP000031014"/>
    </source>
</evidence>
<name>A0A0A8XBK1_MESS1</name>
<gene>
    <name evidence="2" type="ORF">SAMD00020551_4884</name>
</gene>
<keyword evidence="1" id="KW-0812">Transmembrane</keyword>
<dbReference type="RefSeq" id="WP_041968236.1">
    <property type="nucleotide sequence ID" value="NZ_BASE01000136.1"/>
</dbReference>
<sequence length="259" mass="28491">MKKTQYFKGLVAAIVTALLIALIGPSAISANTLEPNDVATALNLDPVSDKETLEYLENVDMRVIQDNKNVRIVESTENGKTTIAVLNKKKNTLTFQVKGDKSTKQEIDLNELAELEASLDSSDDLFSIAASTLKEDTFSNYEYTITFTSPESWQLRRPNPDNVFKYYYKNVKKTSTNKDNLAAFKKAVDNLNYYEWMYLGSSGGVAIMTVVTLIVAAMSGGAGIAALLFTAGVTGAAYTYALKMSGAANNAHYYYFQVR</sequence>
<reference evidence="2 3" key="1">
    <citation type="submission" date="2013-06" db="EMBL/GenBank/DDBJ databases">
        <title>Whole genome shotgun sequence of Bacillus selenatarsenatis SF-1.</title>
        <authorList>
            <person name="Kuroda M."/>
            <person name="Sei K."/>
            <person name="Yamashita M."/>
            <person name="Ike M."/>
        </authorList>
    </citation>
    <scope>NUCLEOTIDE SEQUENCE [LARGE SCALE GENOMIC DNA]</scope>
    <source>
        <strain evidence="2 3">SF-1</strain>
    </source>
</reference>
<accession>A0A0A8XBK1</accession>
<dbReference type="OrthoDB" id="2991759at2"/>
<feature type="transmembrane region" description="Helical" evidence="1">
    <location>
        <begin position="196"/>
        <end position="217"/>
    </location>
</feature>
<dbReference type="AlphaFoldDB" id="A0A0A8XBK1"/>
<protein>
    <submittedName>
        <fullName evidence="2">Uncharacterized protein</fullName>
    </submittedName>
</protein>
<evidence type="ECO:0000256" key="1">
    <source>
        <dbReference type="SAM" id="Phobius"/>
    </source>
</evidence>
<dbReference type="NCBIfam" id="NF035925">
    <property type="entry name" value="Geo26A_fam"/>
    <property type="match status" value="1"/>
</dbReference>
<keyword evidence="1" id="KW-1133">Transmembrane helix</keyword>
<proteinExistence type="predicted"/>
<dbReference type="EMBL" id="BASE01000136">
    <property type="protein sequence ID" value="GAM16654.1"/>
    <property type="molecule type" value="Genomic_DNA"/>
</dbReference>
<keyword evidence="3" id="KW-1185">Reference proteome</keyword>
<keyword evidence="1" id="KW-0472">Membrane</keyword>
<comment type="caution">
    <text evidence="2">The sequence shown here is derived from an EMBL/GenBank/DDBJ whole genome shotgun (WGS) entry which is preliminary data.</text>
</comment>
<organism evidence="2 3">
    <name type="scientific">Mesobacillus selenatarsenatis (strain DSM 18680 / JCM 14380 / FERM P-15431 / SF-1)</name>
    <dbReference type="NCBI Taxonomy" id="1321606"/>
    <lineage>
        <taxon>Bacteria</taxon>
        <taxon>Bacillati</taxon>
        <taxon>Bacillota</taxon>
        <taxon>Bacilli</taxon>
        <taxon>Bacillales</taxon>
        <taxon>Bacillaceae</taxon>
        <taxon>Mesobacillus</taxon>
    </lineage>
</organism>
<evidence type="ECO:0000313" key="2">
    <source>
        <dbReference type="EMBL" id="GAM16654.1"/>
    </source>
</evidence>
<feature type="transmembrane region" description="Helical" evidence="1">
    <location>
        <begin position="224"/>
        <end position="241"/>
    </location>
</feature>
<dbReference type="Proteomes" id="UP000031014">
    <property type="component" value="Unassembled WGS sequence"/>
</dbReference>